<evidence type="ECO:0000256" key="2">
    <source>
        <dbReference type="ARBA" id="ARBA00023043"/>
    </source>
</evidence>
<dbReference type="InterPro" id="IPR036770">
    <property type="entry name" value="Ankyrin_rpt-contain_sf"/>
</dbReference>
<dbReference type="EMBL" id="CAJOBJ010131110">
    <property type="protein sequence ID" value="CAF4721706.1"/>
    <property type="molecule type" value="Genomic_DNA"/>
</dbReference>
<evidence type="ECO:0000313" key="6">
    <source>
        <dbReference type="Proteomes" id="UP000681720"/>
    </source>
</evidence>
<dbReference type="PROSITE" id="PS50088">
    <property type="entry name" value="ANK_REPEAT"/>
    <property type="match status" value="2"/>
</dbReference>
<feature type="compositionally biased region" description="Low complexity" evidence="4">
    <location>
        <begin position="90"/>
        <end position="101"/>
    </location>
</feature>
<dbReference type="PROSITE" id="PS50297">
    <property type="entry name" value="ANK_REP_REGION"/>
    <property type="match status" value="2"/>
</dbReference>
<name>A0A8S3AF83_9BILA</name>
<feature type="region of interest" description="Disordered" evidence="4">
    <location>
        <begin position="1"/>
        <end position="20"/>
    </location>
</feature>
<dbReference type="PANTHER" id="PTHR23206:SF8">
    <property type="entry name" value="ANKYRIN REPEAT AND KH DOMAIN-CONTAINING 1"/>
    <property type="match status" value="1"/>
</dbReference>
<dbReference type="GO" id="GO:0045087">
    <property type="term" value="P:innate immune response"/>
    <property type="evidence" value="ECO:0007669"/>
    <property type="project" value="TreeGrafter"/>
</dbReference>
<dbReference type="AlphaFoldDB" id="A0A8S3AF83"/>
<dbReference type="Proteomes" id="UP000681720">
    <property type="component" value="Unassembled WGS sequence"/>
</dbReference>
<reference evidence="5" key="1">
    <citation type="submission" date="2021-02" db="EMBL/GenBank/DDBJ databases">
        <authorList>
            <person name="Nowell W R."/>
        </authorList>
    </citation>
    <scope>NUCLEOTIDE SEQUENCE</scope>
</reference>
<feature type="repeat" description="ANK" evidence="3">
    <location>
        <begin position="220"/>
        <end position="252"/>
    </location>
</feature>
<dbReference type="PANTHER" id="PTHR23206">
    <property type="entry name" value="MASK PROTEIN"/>
    <property type="match status" value="1"/>
</dbReference>
<accession>A0A8S3AF83</accession>
<comment type="caution">
    <text evidence="5">The sequence shown here is derived from an EMBL/GenBank/DDBJ whole genome shotgun (WGS) entry which is preliminary data.</text>
</comment>
<dbReference type="SMART" id="SM00248">
    <property type="entry name" value="ANK"/>
    <property type="match status" value="2"/>
</dbReference>
<sequence>MNNGSCRMKGNYSRTTTASIPGQSLRTSLIRNTDHDTSLDLTDVSILSVGLKRFQNHNHEMLTDDDDDNEVVETSDDDDDDDDDEPFPSNSNNALLNNTNNNNDDMDLGLIDPDTQAKLAAILEATGITNSPIPEDFWRDQQVVRLLTSSVTSNLNGLHEIANAISPSNISGHQEKKCKSSNKDTSGSFVRACMNNDIRTVEKLLQSTNGKEHLNDVNEDGDSVLALACSNGYTDLVRLLLTTLPDIDINDRGSKQDCTPLMEACNAGHYDIVELLLKHNANVNIQSTSGNTALHYSAGG</sequence>
<feature type="region of interest" description="Disordered" evidence="4">
    <location>
        <begin position="59"/>
        <end position="101"/>
    </location>
</feature>
<feature type="non-terminal residue" evidence="5">
    <location>
        <position position="1"/>
    </location>
</feature>
<keyword evidence="2 3" id="KW-0040">ANK repeat</keyword>
<keyword evidence="1" id="KW-0677">Repeat</keyword>
<dbReference type="SUPFAM" id="SSF48403">
    <property type="entry name" value="Ankyrin repeat"/>
    <property type="match status" value="1"/>
</dbReference>
<evidence type="ECO:0000256" key="4">
    <source>
        <dbReference type="SAM" id="MobiDB-lite"/>
    </source>
</evidence>
<organism evidence="5 6">
    <name type="scientific">Rotaria magnacalcarata</name>
    <dbReference type="NCBI Taxonomy" id="392030"/>
    <lineage>
        <taxon>Eukaryota</taxon>
        <taxon>Metazoa</taxon>
        <taxon>Spiralia</taxon>
        <taxon>Gnathifera</taxon>
        <taxon>Rotifera</taxon>
        <taxon>Eurotatoria</taxon>
        <taxon>Bdelloidea</taxon>
        <taxon>Philodinida</taxon>
        <taxon>Philodinidae</taxon>
        <taxon>Rotaria</taxon>
    </lineage>
</organism>
<proteinExistence type="predicted"/>
<evidence type="ECO:0000313" key="5">
    <source>
        <dbReference type="EMBL" id="CAF4721706.1"/>
    </source>
</evidence>
<evidence type="ECO:0000256" key="3">
    <source>
        <dbReference type="PROSITE-ProRule" id="PRU00023"/>
    </source>
</evidence>
<dbReference type="InterPro" id="IPR051631">
    <property type="entry name" value="Ankyrin-KH/SAM_domain"/>
</dbReference>
<dbReference type="Gene3D" id="1.25.40.20">
    <property type="entry name" value="Ankyrin repeat-containing domain"/>
    <property type="match status" value="1"/>
</dbReference>
<evidence type="ECO:0000256" key="1">
    <source>
        <dbReference type="ARBA" id="ARBA00022737"/>
    </source>
</evidence>
<protein>
    <submittedName>
        <fullName evidence="5">Uncharacterized protein</fullName>
    </submittedName>
</protein>
<gene>
    <name evidence="5" type="ORF">GIL414_LOCUS43881</name>
</gene>
<dbReference type="GO" id="GO:0005737">
    <property type="term" value="C:cytoplasm"/>
    <property type="evidence" value="ECO:0007669"/>
    <property type="project" value="TreeGrafter"/>
</dbReference>
<feature type="repeat" description="ANK" evidence="3">
    <location>
        <begin position="256"/>
        <end position="288"/>
    </location>
</feature>
<feature type="compositionally biased region" description="Acidic residues" evidence="4">
    <location>
        <begin position="63"/>
        <end position="86"/>
    </location>
</feature>
<dbReference type="Pfam" id="PF12796">
    <property type="entry name" value="Ank_2"/>
    <property type="match status" value="1"/>
</dbReference>
<dbReference type="InterPro" id="IPR002110">
    <property type="entry name" value="Ankyrin_rpt"/>
</dbReference>